<feature type="compositionally biased region" description="Low complexity" evidence="1">
    <location>
        <begin position="1"/>
        <end position="26"/>
    </location>
</feature>
<reference evidence="2" key="1">
    <citation type="submission" date="2020-11" db="EMBL/GenBank/DDBJ databases">
        <authorList>
            <consortium name="DOE Joint Genome Institute"/>
            <person name="Ahrendt S."/>
            <person name="Riley R."/>
            <person name="Andreopoulos W."/>
            <person name="Labutti K."/>
            <person name="Pangilinan J."/>
            <person name="Ruiz-Duenas F.J."/>
            <person name="Barrasa J.M."/>
            <person name="Sanchez-Garcia M."/>
            <person name="Camarero S."/>
            <person name="Miyauchi S."/>
            <person name="Serrano A."/>
            <person name="Linde D."/>
            <person name="Babiker R."/>
            <person name="Drula E."/>
            <person name="Ayuso-Fernandez I."/>
            <person name="Pacheco R."/>
            <person name="Padilla G."/>
            <person name="Ferreira P."/>
            <person name="Barriuso J."/>
            <person name="Kellner H."/>
            <person name="Castanera R."/>
            <person name="Alfaro M."/>
            <person name="Ramirez L."/>
            <person name="Pisabarro A.G."/>
            <person name="Kuo A."/>
            <person name="Tritt A."/>
            <person name="Lipzen A."/>
            <person name="He G."/>
            <person name="Yan M."/>
            <person name="Ng V."/>
            <person name="Cullen D."/>
            <person name="Martin F."/>
            <person name="Rosso M.-N."/>
            <person name="Henrissat B."/>
            <person name="Hibbett D."/>
            <person name="Martinez A.T."/>
            <person name="Grigoriev I.V."/>
        </authorList>
    </citation>
    <scope>NUCLEOTIDE SEQUENCE</scope>
    <source>
        <strain evidence="2">CIRM-BRFM 674</strain>
    </source>
</reference>
<dbReference type="OrthoDB" id="2972209at2759"/>
<accession>A0A9P5Z3P8</accession>
<feature type="compositionally biased region" description="Polar residues" evidence="1">
    <location>
        <begin position="138"/>
        <end position="149"/>
    </location>
</feature>
<feature type="compositionally biased region" description="Basic and acidic residues" evidence="1">
    <location>
        <begin position="106"/>
        <end position="125"/>
    </location>
</feature>
<feature type="region of interest" description="Disordered" evidence="1">
    <location>
        <begin position="104"/>
        <end position="206"/>
    </location>
</feature>
<keyword evidence="3" id="KW-1185">Reference proteome</keyword>
<organism evidence="2 3">
    <name type="scientific">Pholiota conissans</name>
    <dbReference type="NCBI Taxonomy" id="109636"/>
    <lineage>
        <taxon>Eukaryota</taxon>
        <taxon>Fungi</taxon>
        <taxon>Dikarya</taxon>
        <taxon>Basidiomycota</taxon>
        <taxon>Agaricomycotina</taxon>
        <taxon>Agaricomycetes</taxon>
        <taxon>Agaricomycetidae</taxon>
        <taxon>Agaricales</taxon>
        <taxon>Agaricineae</taxon>
        <taxon>Strophariaceae</taxon>
        <taxon>Pholiota</taxon>
    </lineage>
</organism>
<feature type="compositionally biased region" description="Low complexity" evidence="1">
    <location>
        <begin position="36"/>
        <end position="53"/>
    </location>
</feature>
<evidence type="ECO:0000313" key="3">
    <source>
        <dbReference type="Proteomes" id="UP000807469"/>
    </source>
</evidence>
<comment type="caution">
    <text evidence="2">The sequence shown here is derived from an EMBL/GenBank/DDBJ whole genome shotgun (WGS) entry which is preliminary data.</text>
</comment>
<gene>
    <name evidence="2" type="ORF">BDN70DRAFT_931583</name>
</gene>
<evidence type="ECO:0000313" key="2">
    <source>
        <dbReference type="EMBL" id="KAF9480559.1"/>
    </source>
</evidence>
<evidence type="ECO:0000256" key="1">
    <source>
        <dbReference type="SAM" id="MobiDB-lite"/>
    </source>
</evidence>
<dbReference type="Proteomes" id="UP000807469">
    <property type="component" value="Unassembled WGS sequence"/>
</dbReference>
<sequence>MSSPVARRSHSPSSSSSSSGSSSGRGIYVPLHKRSAPSSATSVESSSSRPCSPSHHKQESPVIDAPQPRIYTTGYLLSLRPFATEGLKAKMRETCPEVVMNRRMRKSIEFNEHQARAASKREHQQQHQQQHHYQQHHASPTLSPSLNRTRVSEELNLGAPHPVAVAPTHVSITPRRARPTGRAPERRRQVLHEAWHGPSPTPLVSV</sequence>
<protein>
    <submittedName>
        <fullName evidence="2">Uncharacterized protein</fullName>
    </submittedName>
</protein>
<feature type="compositionally biased region" description="Basic and acidic residues" evidence="1">
    <location>
        <begin position="183"/>
        <end position="195"/>
    </location>
</feature>
<dbReference type="EMBL" id="MU155192">
    <property type="protein sequence ID" value="KAF9480559.1"/>
    <property type="molecule type" value="Genomic_DNA"/>
</dbReference>
<proteinExistence type="predicted"/>
<dbReference type="AlphaFoldDB" id="A0A9P5Z3P8"/>
<feature type="region of interest" description="Disordered" evidence="1">
    <location>
        <begin position="1"/>
        <end position="68"/>
    </location>
</feature>
<name>A0A9P5Z3P8_9AGAR</name>